<keyword evidence="3" id="KW-1185">Reference proteome</keyword>
<gene>
    <name evidence="2" type="ORF">DEO72_LG7g1678</name>
</gene>
<sequence>MCVVYEALGETLRMNFVVAFLELWLGMTSLELLLGMADGHEQSLSCGSYWRVLSVLVCVLWLIQMGLGRLPSSALTRNLVVLEQIRTMVRIGNSTWRYGVWFVAGFPHMFYKLWLVGGGNKGYLEVII</sequence>
<organism evidence="2 3">
    <name type="scientific">Vigna unguiculata</name>
    <name type="common">Cowpea</name>
    <dbReference type="NCBI Taxonomy" id="3917"/>
    <lineage>
        <taxon>Eukaryota</taxon>
        <taxon>Viridiplantae</taxon>
        <taxon>Streptophyta</taxon>
        <taxon>Embryophyta</taxon>
        <taxon>Tracheophyta</taxon>
        <taxon>Spermatophyta</taxon>
        <taxon>Magnoliopsida</taxon>
        <taxon>eudicotyledons</taxon>
        <taxon>Gunneridae</taxon>
        <taxon>Pentapetalae</taxon>
        <taxon>rosids</taxon>
        <taxon>fabids</taxon>
        <taxon>Fabales</taxon>
        <taxon>Fabaceae</taxon>
        <taxon>Papilionoideae</taxon>
        <taxon>50 kb inversion clade</taxon>
        <taxon>NPAAA clade</taxon>
        <taxon>indigoferoid/millettioid clade</taxon>
        <taxon>Phaseoleae</taxon>
        <taxon>Vigna</taxon>
    </lineage>
</organism>
<dbReference type="Proteomes" id="UP000501690">
    <property type="component" value="Linkage Group LG7"/>
</dbReference>
<name>A0A4D6MH99_VIGUN</name>
<evidence type="ECO:0000313" key="3">
    <source>
        <dbReference type="Proteomes" id="UP000501690"/>
    </source>
</evidence>
<keyword evidence="1" id="KW-1133">Transmembrane helix</keyword>
<keyword evidence="1" id="KW-0812">Transmembrane</keyword>
<accession>A0A4D6MH99</accession>
<protein>
    <submittedName>
        <fullName evidence="2">Uncharacterized protein</fullName>
    </submittedName>
</protein>
<evidence type="ECO:0000256" key="1">
    <source>
        <dbReference type="SAM" id="Phobius"/>
    </source>
</evidence>
<feature type="transmembrane region" description="Helical" evidence="1">
    <location>
        <begin position="16"/>
        <end position="37"/>
    </location>
</feature>
<reference evidence="2 3" key="1">
    <citation type="submission" date="2019-04" db="EMBL/GenBank/DDBJ databases">
        <title>An improved genome assembly and genetic linkage map for asparagus bean, Vigna unguiculata ssp. sesquipedialis.</title>
        <authorList>
            <person name="Xia Q."/>
            <person name="Zhang R."/>
            <person name="Dong Y."/>
        </authorList>
    </citation>
    <scope>NUCLEOTIDE SEQUENCE [LARGE SCALE GENOMIC DNA]</scope>
    <source>
        <tissue evidence="2">Leaf</tissue>
    </source>
</reference>
<evidence type="ECO:0000313" key="2">
    <source>
        <dbReference type="EMBL" id="QCE00388.1"/>
    </source>
</evidence>
<dbReference type="EMBL" id="CP039351">
    <property type="protein sequence ID" value="QCE00388.1"/>
    <property type="molecule type" value="Genomic_DNA"/>
</dbReference>
<feature type="transmembrane region" description="Helical" evidence="1">
    <location>
        <begin position="49"/>
        <end position="67"/>
    </location>
</feature>
<dbReference type="AlphaFoldDB" id="A0A4D6MH99"/>
<keyword evidence="1" id="KW-0472">Membrane</keyword>
<proteinExistence type="predicted"/>